<feature type="domain" description="Methyltransferase type 11" evidence="1">
    <location>
        <begin position="78"/>
        <end position="126"/>
    </location>
</feature>
<evidence type="ECO:0000313" key="2">
    <source>
        <dbReference type="EMBL" id="WGZ90252.1"/>
    </source>
</evidence>
<dbReference type="InterPro" id="IPR013216">
    <property type="entry name" value="Methyltransf_11"/>
</dbReference>
<gene>
    <name evidence="2" type="ORF">QJT80_12180</name>
</gene>
<protein>
    <submittedName>
        <fullName evidence="2">Methyltransferase domain-containing protein</fullName>
    </submittedName>
</protein>
<dbReference type="InterPro" id="IPR029063">
    <property type="entry name" value="SAM-dependent_MTases_sf"/>
</dbReference>
<dbReference type="EMBL" id="CP124755">
    <property type="protein sequence ID" value="WGZ90252.1"/>
    <property type="molecule type" value="Genomic_DNA"/>
</dbReference>
<organism evidence="2">
    <name type="scientific">Candidatus Thiocaldithrix dubininis</name>
    <dbReference type="NCBI Taxonomy" id="3080823"/>
    <lineage>
        <taxon>Bacteria</taxon>
        <taxon>Pseudomonadati</taxon>
        <taxon>Pseudomonadota</taxon>
        <taxon>Gammaproteobacteria</taxon>
        <taxon>Thiotrichales</taxon>
        <taxon>Thiotrichaceae</taxon>
        <taxon>Candidatus Thiocaldithrix</taxon>
    </lineage>
</organism>
<reference evidence="2" key="1">
    <citation type="journal article" date="2023" name="Int. J. Mol. Sci.">
        <title>Metagenomics Revealed a New Genus 'Candidatus Thiocaldithrix dubininis' gen. nov., sp. nov. and a New Species 'Candidatus Thiothrix putei' sp. nov. in the Family Thiotrichaceae, Some Members of Which Have Traits of Both Na+- and H+-Motive Energetics.</title>
        <authorList>
            <person name="Ravin N.V."/>
            <person name="Muntyan M.S."/>
            <person name="Smolyakov D.D."/>
            <person name="Rudenko T.S."/>
            <person name="Beletsky A.V."/>
            <person name="Mardanov A.V."/>
            <person name="Grabovich M.Y."/>
        </authorList>
    </citation>
    <scope>NUCLEOTIDE SEQUENCE</scope>
    <source>
        <strain evidence="2">GKL-01</strain>
    </source>
</reference>
<accession>A0AA95H375</accession>
<dbReference type="Proteomes" id="UP001300672">
    <property type="component" value="Chromosome"/>
</dbReference>
<name>A0AA95H375_9GAMM</name>
<dbReference type="Pfam" id="PF08241">
    <property type="entry name" value="Methyltransf_11"/>
    <property type="match status" value="1"/>
</dbReference>
<evidence type="ECO:0000259" key="1">
    <source>
        <dbReference type="Pfam" id="PF08241"/>
    </source>
</evidence>
<dbReference type="GO" id="GO:0032259">
    <property type="term" value="P:methylation"/>
    <property type="evidence" value="ECO:0007669"/>
    <property type="project" value="UniProtKB-KW"/>
</dbReference>
<dbReference type="KEGG" id="tdu:QJT80_12180"/>
<proteinExistence type="predicted"/>
<keyword evidence="2" id="KW-0808">Transferase</keyword>
<keyword evidence="2" id="KW-0489">Methyltransferase</keyword>
<dbReference type="SUPFAM" id="SSF53335">
    <property type="entry name" value="S-adenosyl-L-methionine-dependent methyltransferases"/>
    <property type="match status" value="1"/>
</dbReference>
<reference evidence="2" key="2">
    <citation type="submission" date="2023-04" db="EMBL/GenBank/DDBJ databases">
        <authorList>
            <person name="Beletskiy A.V."/>
            <person name="Mardanov A.V."/>
            <person name="Ravin N.V."/>
        </authorList>
    </citation>
    <scope>NUCLEOTIDE SEQUENCE</scope>
    <source>
        <strain evidence="2">GKL-01</strain>
    </source>
</reference>
<dbReference type="Gene3D" id="3.40.50.150">
    <property type="entry name" value="Vaccinia Virus protein VP39"/>
    <property type="match status" value="1"/>
</dbReference>
<sequence length="259" mass="29354">MVKPTLPPPNACRQWYASYAGQEALAQLKFQVDQLSNDIFGYYALELGALVGTASLLSQSRISTKLSLSPQAQANPDIMATPNQLPLDFQSLDLVVAAHVLDESVQPHQVLRELERVLMPEGHCILIGFNPISWRGVLQRLPWKPKAAARYRHVLRVKDWLNVLGFEVLAIYTLKAKRHDNSNVKKTLWQRLKSSWQRVEQTYQLFSSPLYIIHAQKKVAHLTMITPKRPVLPRLQPNLVVNTRGHVNKANNGSKSFEP</sequence>
<dbReference type="AlphaFoldDB" id="A0AA95H375"/>
<dbReference type="GO" id="GO:0008757">
    <property type="term" value="F:S-adenosylmethionine-dependent methyltransferase activity"/>
    <property type="evidence" value="ECO:0007669"/>
    <property type="project" value="InterPro"/>
</dbReference>